<protein>
    <submittedName>
        <fullName evidence="1">Uncharacterized protein</fullName>
    </submittedName>
</protein>
<dbReference type="Proteomes" id="UP001056120">
    <property type="component" value="Linkage Group LG23"/>
</dbReference>
<proteinExistence type="predicted"/>
<comment type="caution">
    <text evidence="1">The sequence shown here is derived from an EMBL/GenBank/DDBJ whole genome shotgun (WGS) entry which is preliminary data.</text>
</comment>
<keyword evidence="2" id="KW-1185">Reference proteome</keyword>
<dbReference type="EMBL" id="CM042040">
    <property type="protein sequence ID" value="KAI3716614.1"/>
    <property type="molecule type" value="Genomic_DNA"/>
</dbReference>
<name>A0ACB9B2N5_9ASTR</name>
<sequence length="137" mass="15374">MNMMKSLDDIFLGVMRVSKYKSKEDIVCHCHNIRSNDGRKLLCRNNLLHQKKKHPRVARKAVKNEAAPKETSFDLANEFVTLKPSKSLYDVVIANCSELIGYGSGKRDGCLIDCCTVGPVGPAMFDCWSLLYECSVD</sequence>
<reference evidence="1 2" key="2">
    <citation type="journal article" date="2022" name="Mol. Ecol. Resour.">
        <title>The genomes of chicory, endive, great burdock and yacon provide insights into Asteraceae paleo-polyploidization history and plant inulin production.</title>
        <authorList>
            <person name="Fan W."/>
            <person name="Wang S."/>
            <person name="Wang H."/>
            <person name="Wang A."/>
            <person name="Jiang F."/>
            <person name="Liu H."/>
            <person name="Zhao H."/>
            <person name="Xu D."/>
            <person name="Zhang Y."/>
        </authorList>
    </citation>
    <scope>NUCLEOTIDE SEQUENCE [LARGE SCALE GENOMIC DNA]</scope>
    <source>
        <strain evidence="2">cv. Yunnan</strain>
        <tissue evidence="1">Leaves</tissue>
    </source>
</reference>
<reference evidence="2" key="1">
    <citation type="journal article" date="2022" name="Mol. Ecol. Resour.">
        <title>The genomes of chicory, endive, great burdock and yacon provide insights into Asteraceae palaeo-polyploidization history and plant inulin production.</title>
        <authorList>
            <person name="Fan W."/>
            <person name="Wang S."/>
            <person name="Wang H."/>
            <person name="Wang A."/>
            <person name="Jiang F."/>
            <person name="Liu H."/>
            <person name="Zhao H."/>
            <person name="Xu D."/>
            <person name="Zhang Y."/>
        </authorList>
    </citation>
    <scope>NUCLEOTIDE SEQUENCE [LARGE SCALE GENOMIC DNA]</scope>
    <source>
        <strain evidence="2">cv. Yunnan</strain>
    </source>
</reference>
<organism evidence="1 2">
    <name type="scientific">Smallanthus sonchifolius</name>
    <dbReference type="NCBI Taxonomy" id="185202"/>
    <lineage>
        <taxon>Eukaryota</taxon>
        <taxon>Viridiplantae</taxon>
        <taxon>Streptophyta</taxon>
        <taxon>Embryophyta</taxon>
        <taxon>Tracheophyta</taxon>
        <taxon>Spermatophyta</taxon>
        <taxon>Magnoliopsida</taxon>
        <taxon>eudicotyledons</taxon>
        <taxon>Gunneridae</taxon>
        <taxon>Pentapetalae</taxon>
        <taxon>asterids</taxon>
        <taxon>campanulids</taxon>
        <taxon>Asterales</taxon>
        <taxon>Asteraceae</taxon>
        <taxon>Asteroideae</taxon>
        <taxon>Heliantheae alliance</taxon>
        <taxon>Millerieae</taxon>
        <taxon>Smallanthus</taxon>
    </lineage>
</organism>
<gene>
    <name evidence="1" type="ORF">L1987_67608</name>
</gene>
<evidence type="ECO:0000313" key="2">
    <source>
        <dbReference type="Proteomes" id="UP001056120"/>
    </source>
</evidence>
<evidence type="ECO:0000313" key="1">
    <source>
        <dbReference type="EMBL" id="KAI3716614.1"/>
    </source>
</evidence>
<accession>A0ACB9B2N5</accession>